<dbReference type="PANTHER" id="PTHR34961:SF7">
    <property type="entry name" value="TRANSMEMBRANE PROTEIN"/>
    <property type="match status" value="1"/>
</dbReference>
<feature type="chain" id="PRO_5043685055" evidence="2">
    <location>
        <begin position="22"/>
        <end position="137"/>
    </location>
</feature>
<dbReference type="EMBL" id="CAXHTB010000023">
    <property type="protein sequence ID" value="CAL0331695.1"/>
    <property type="molecule type" value="Genomic_DNA"/>
</dbReference>
<dbReference type="AlphaFoldDB" id="A0AAV1YD06"/>
<dbReference type="PANTHER" id="PTHR34961">
    <property type="entry name" value="TRANSMEMBRANE PROTEIN"/>
    <property type="match status" value="1"/>
</dbReference>
<protein>
    <submittedName>
        <fullName evidence="3">Uncharacterized protein</fullName>
    </submittedName>
</protein>
<reference evidence="3 4" key="1">
    <citation type="submission" date="2024-03" db="EMBL/GenBank/DDBJ databases">
        <authorList>
            <person name="Martinez-Hernandez J."/>
        </authorList>
    </citation>
    <scope>NUCLEOTIDE SEQUENCE [LARGE SCALE GENOMIC DNA]</scope>
</reference>
<name>A0AAV1YD06_LUPLU</name>
<evidence type="ECO:0000313" key="4">
    <source>
        <dbReference type="Proteomes" id="UP001497480"/>
    </source>
</evidence>
<proteinExistence type="predicted"/>
<keyword evidence="2" id="KW-0732">Signal</keyword>
<evidence type="ECO:0000256" key="2">
    <source>
        <dbReference type="SAM" id="SignalP"/>
    </source>
</evidence>
<feature type="signal peptide" evidence="2">
    <location>
        <begin position="1"/>
        <end position="21"/>
    </location>
</feature>
<accession>A0AAV1YD06</accession>
<dbReference type="InterPro" id="IPR053313">
    <property type="entry name" value="RGF"/>
</dbReference>
<feature type="region of interest" description="Disordered" evidence="1">
    <location>
        <begin position="80"/>
        <end position="137"/>
    </location>
</feature>
<keyword evidence="4" id="KW-1185">Reference proteome</keyword>
<comment type="caution">
    <text evidence="3">The sequence shown here is derived from an EMBL/GenBank/DDBJ whole genome shotgun (WGS) entry which is preliminary data.</text>
</comment>
<dbReference type="Proteomes" id="UP001497480">
    <property type="component" value="Unassembled WGS sequence"/>
</dbReference>
<evidence type="ECO:0000313" key="3">
    <source>
        <dbReference type="EMBL" id="CAL0331695.1"/>
    </source>
</evidence>
<evidence type="ECO:0000256" key="1">
    <source>
        <dbReference type="SAM" id="MobiDB-lite"/>
    </source>
</evidence>
<organism evidence="3 4">
    <name type="scientific">Lupinus luteus</name>
    <name type="common">European yellow lupine</name>
    <dbReference type="NCBI Taxonomy" id="3873"/>
    <lineage>
        <taxon>Eukaryota</taxon>
        <taxon>Viridiplantae</taxon>
        <taxon>Streptophyta</taxon>
        <taxon>Embryophyta</taxon>
        <taxon>Tracheophyta</taxon>
        <taxon>Spermatophyta</taxon>
        <taxon>Magnoliopsida</taxon>
        <taxon>eudicotyledons</taxon>
        <taxon>Gunneridae</taxon>
        <taxon>Pentapetalae</taxon>
        <taxon>rosids</taxon>
        <taxon>fabids</taxon>
        <taxon>Fabales</taxon>
        <taxon>Fabaceae</taxon>
        <taxon>Papilionoideae</taxon>
        <taxon>50 kb inversion clade</taxon>
        <taxon>genistoids sensu lato</taxon>
        <taxon>core genistoids</taxon>
        <taxon>Genisteae</taxon>
        <taxon>Lupinus</taxon>
    </lineage>
</organism>
<gene>
    <name evidence="3" type="ORF">LLUT_LOCUS32755</name>
</gene>
<sequence>MSSLPLLLLLVLCISLHACTACHLGNTRKDTAKYHFHKELDKVTLLEICESCSSTSTLKEMVVGGTSGIELSTSLQTDSSSFLATKEQRTHSRSMLGPSMHHVEETVITNPSDTTEDIVERDYAQPHRKPPIHNDKP</sequence>